<evidence type="ECO:0008006" key="4">
    <source>
        <dbReference type="Google" id="ProtNLM"/>
    </source>
</evidence>
<keyword evidence="3" id="KW-1185">Reference proteome</keyword>
<dbReference type="RefSeq" id="WP_006523215.1">
    <property type="nucleotide sequence ID" value="NC_021184.1"/>
</dbReference>
<feature type="transmembrane region" description="Helical" evidence="1">
    <location>
        <begin position="42"/>
        <end position="62"/>
    </location>
</feature>
<dbReference type="OrthoDB" id="1683367at2"/>
<keyword evidence="1" id="KW-1133">Transmembrane helix</keyword>
<dbReference type="HOGENOM" id="CLU_150612_0_0_9"/>
<feature type="transmembrane region" description="Helical" evidence="1">
    <location>
        <begin position="102"/>
        <end position="119"/>
    </location>
</feature>
<reference evidence="2 3" key="1">
    <citation type="submission" date="2012-01" db="EMBL/GenBank/DDBJ databases">
        <title>Complete sequence of Desulfotomaculum gibsoniae DSM 7213.</title>
        <authorList>
            <consortium name="US DOE Joint Genome Institute"/>
            <person name="Lucas S."/>
            <person name="Han J."/>
            <person name="Lapidus A."/>
            <person name="Cheng J.-F."/>
            <person name="Goodwin L."/>
            <person name="Pitluck S."/>
            <person name="Peters L."/>
            <person name="Ovchinnikova G."/>
            <person name="Teshima H."/>
            <person name="Detter J.C."/>
            <person name="Han C."/>
            <person name="Tapia R."/>
            <person name="Land M."/>
            <person name="Hauser L."/>
            <person name="Kyrpides N."/>
            <person name="Ivanova N."/>
            <person name="Pagani I."/>
            <person name="Parshina S."/>
            <person name="Plugge C."/>
            <person name="Muyzer G."/>
            <person name="Kuever J."/>
            <person name="Ivanova A."/>
            <person name="Nazina T."/>
            <person name="Klenk H.-P."/>
            <person name="Brambilla E."/>
            <person name="Spring S."/>
            <person name="Stams A.F."/>
            <person name="Woyke T."/>
        </authorList>
    </citation>
    <scope>NUCLEOTIDE SEQUENCE [LARGE SCALE GENOMIC DNA]</scope>
    <source>
        <strain evidence="2 3">DSM 7213</strain>
    </source>
</reference>
<dbReference type="AlphaFoldDB" id="R4KB07"/>
<dbReference type="STRING" id="767817.Desgi_0140"/>
<evidence type="ECO:0000256" key="1">
    <source>
        <dbReference type="SAM" id="Phobius"/>
    </source>
</evidence>
<dbReference type="KEGG" id="dgi:Desgi_0140"/>
<organism evidence="2 3">
    <name type="scientific">Desulfoscipio gibsoniae DSM 7213</name>
    <dbReference type="NCBI Taxonomy" id="767817"/>
    <lineage>
        <taxon>Bacteria</taxon>
        <taxon>Bacillati</taxon>
        <taxon>Bacillota</taxon>
        <taxon>Clostridia</taxon>
        <taxon>Eubacteriales</taxon>
        <taxon>Desulfallaceae</taxon>
        <taxon>Desulfoscipio</taxon>
    </lineage>
</organism>
<protein>
    <recommendedName>
        <fullName evidence="4">CAAX amino terminal protease family</fullName>
    </recommendedName>
</protein>
<gene>
    <name evidence="2" type="ORF">Desgi_0140</name>
</gene>
<accession>R4KB07</accession>
<keyword evidence="1" id="KW-0472">Membrane</keyword>
<keyword evidence="1" id="KW-0812">Transmembrane</keyword>
<sequence length="122" mass="12761">MFVVAGLLSAVIARYILGLVGRADDAVMIVLAAPVVEEVSKTGLALLWGADVFLVHIVFGGTELFSDSLGGRGIWPGLAALVLHSLLGFGTAWLLMHAGVTVALALAIVLHGLWNYTAVRLL</sequence>
<name>R4KB07_9FIRM</name>
<feature type="transmembrane region" description="Helical" evidence="1">
    <location>
        <begin position="74"/>
        <end position="96"/>
    </location>
</feature>
<proteinExistence type="predicted"/>
<evidence type="ECO:0000313" key="3">
    <source>
        <dbReference type="Proteomes" id="UP000013520"/>
    </source>
</evidence>
<evidence type="ECO:0000313" key="2">
    <source>
        <dbReference type="EMBL" id="AGK99753.1"/>
    </source>
</evidence>
<dbReference type="EMBL" id="CP003273">
    <property type="protein sequence ID" value="AGK99753.1"/>
    <property type="molecule type" value="Genomic_DNA"/>
</dbReference>
<dbReference type="Proteomes" id="UP000013520">
    <property type="component" value="Chromosome"/>
</dbReference>